<sequence length="210" mass="23746">MPSSVPSFPESRQNPAVRDRIERAAVQVFADSEFHQVTLQQVAKAARCSLQTLYRYYGDERQGSKEALLSACLHHGLEQLAERMLDHLAGIATFRDRLSKVFWVVLDFFDRNPQMGRMMINSVYPGLWGSDATPAQQQLSGLFISVLREGQEQGILNDKVATPILLDFFYGVLLRISQMHLLRGREGQLADQHGVLFDMLWRAITVAPAE</sequence>
<evidence type="ECO:0000256" key="3">
    <source>
        <dbReference type="ARBA" id="ARBA00023163"/>
    </source>
</evidence>
<dbReference type="GO" id="GO:0003700">
    <property type="term" value="F:DNA-binding transcription factor activity"/>
    <property type="evidence" value="ECO:0007669"/>
    <property type="project" value="TreeGrafter"/>
</dbReference>
<dbReference type="RefSeq" id="WP_052041471.1">
    <property type="nucleotide sequence ID" value="NZ_ARXV01000005.1"/>
</dbReference>
<dbReference type="SUPFAM" id="SSF48498">
    <property type="entry name" value="Tetracyclin repressor-like, C-terminal domain"/>
    <property type="match status" value="1"/>
</dbReference>
<dbReference type="STRING" id="1177154.Y5S_01585"/>
<name>A0A095SKI4_9GAMM</name>
<feature type="DNA-binding region" description="H-T-H motif" evidence="4">
    <location>
        <begin position="38"/>
        <end position="57"/>
    </location>
</feature>
<protein>
    <submittedName>
        <fullName evidence="6">TetR family transcriptional regulator</fullName>
    </submittedName>
</protein>
<dbReference type="eggNOG" id="COG1309">
    <property type="taxonomic scope" value="Bacteria"/>
</dbReference>
<dbReference type="PATRIC" id="fig|1177154.3.peg.1614"/>
<dbReference type="InterPro" id="IPR009057">
    <property type="entry name" value="Homeodomain-like_sf"/>
</dbReference>
<gene>
    <name evidence="6" type="ORF">Y5S_01585</name>
</gene>
<dbReference type="InterPro" id="IPR050109">
    <property type="entry name" value="HTH-type_TetR-like_transc_reg"/>
</dbReference>
<dbReference type="InterPro" id="IPR036271">
    <property type="entry name" value="Tet_transcr_reg_TetR-rel_C_sf"/>
</dbReference>
<dbReference type="AlphaFoldDB" id="A0A095SKI4"/>
<organism evidence="6 7">
    <name type="scientific">Alcanivorax nanhaiticus</name>
    <dbReference type="NCBI Taxonomy" id="1177154"/>
    <lineage>
        <taxon>Bacteria</taxon>
        <taxon>Pseudomonadati</taxon>
        <taxon>Pseudomonadota</taxon>
        <taxon>Gammaproteobacteria</taxon>
        <taxon>Oceanospirillales</taxon>
        <taxon>Alcanivoracaceae</taxon>
        <taxon>Alcanivorax</taxon>
    </lineage>
</organism>
<evidence type="ECO:0000313" key="7">
    <source>
        <dbReference type="Proteomes" id="UP000029444"/>
    </source>
</evidence>
<evidence type="ECO:0000256" key="4">
    <source>
        <dbReference type="PROSITE-ProRule" id="PRU00335"/>
    </source>
</evidence>
<dbReference type="Proteomes" id="UP000029444">
    <property type="component" value="Unassembled WGS sequence"/>
</dbReference>
<dbReference type="Gene3D" id="1.10.357.10">
    <property type="entry name" value="Tetracycline Repressor, domain 2"/>
    <property type="match status" value="1"/>
</dbReference>
<dbReference type="PANTHER" id="PTHR30055:SF234">
    <property type="entry name" value="HTH-TYPE TRANSCRIPTIONAL REGULATOR BETI"/>
    <property type="match status" value="1"/>
</dbReference>
<evidence type="ECO:0000256" key="2">
    <source>
        <dbReference type="ARBA" id="ARBA00023125"/>
    </source>
</evidence>
<keyword evidence="2 4" id="KW-0238">DNA-binding</keyword>
<feature type="domain" description="HTH tetR-type" evidence="5">
    <location>
        <begin position="15"/>
        <end position="75"/>
    </location>
</feature>
<evidence type="ECO:0000256" key="1">
    <source>
        <dbReference type="ARBA" id="ARBA00023015"/>
    </source>
</evidence>
<dbReference type="PANTHER" id="PTHR30055">
    <property type="entry name" value="HTH-TYPE TRANSCRIPTIONAL REGULATOR RUTR"/>
    <property type="match status" value="1"/>
</dbReference>
<dbReference type="PROSITE" id="PS50977">
    <property type="entry name" value="HTH_TETR_2"/>
    <property type="match status" value="1"/>
</dbReference>
<dbReference type="GO" id="GO:0000976">
    <property type="term" value="F:transcription cis-regulatory region binding"/>
    <property type="evidence" value="ECO:0007669"/>
    <property type="project" value="TreeGrafter"/>
</dbReference>
<accession>A0A095SKI4</accession>
<dbReference type="EMBL" id="ARXV01000005">
    <property type="protein sequence ID" value="KGD65151.1"/>
    <property type="molecule type" value="Genomic_DNA"/>
</dbReference>
<dbReference type="InterPro" id="IPR001647">
    <property type="entry name" value="HTH_TetR"/>
</dbReference>
<proteinExistence type="predicted"/>
<comment type="caution">
    <text evidence="6">The sequence shown here is derived from an EMBL/GenBank/DDBJ whole genome shotgun (WGS) entry which is preliminary data.</text>
</comment>
<dbReference type="SUPFAM" id="SSF46689">
    <property type="entry name" value="Homeodomain-like"/>
    <property type="match status" value="1"/>
</dbReference>
<keyword evidence="7" id="KW-1185">Reference proteome</keyword>
<dbReference type="Pfam" id="PF00440">
    <property type="entry name" value="TetR_N"/>
    <property type="match status" value="1"/>
</dbReference>
<evidence type="ECO:0000313" key="6">
    <source>
        <dbReference type="EMBL" id="KGD65151.1"/>
    </source>
</evidence>
<keyword evidence="1" id="KW-0805">Transcription regulation</keyword>
<keyword evidence="3" id="KW-0804">Transcription</keyword>
<reference evidence="6 7" key="1">
    <citation type="submission" date="2012-09" db="EMBL/GenBank/DDBJ databases">
        <title>Genome Sequence of alkane-degrading Bacterium Alcanivorax sp. 19-m-6.</title>
        <authorList>
            <person name="Lai Q."/>
            <person name="Shao Z."/>
        </authorList>
    </citation>
    <scope>NUCLEOTIDE SEQUENCE [LARGE SCALE GENOMIC DNA]</scope>
    <source>
        <strain evidence="6 7">19-m-6</strain>
    </source>
</reference>
<evidence type="ECO:0000259" key="5">
    <source>
        <dbReference type="PROSITE" id="PS50977"/>
    </source>
</evidence>